<evidence type="ECO:0000256" key="4">
    <source>
        <dbReference type="ARBA" id="ARBA00023125"/>
    </source>
</evidence>
<name>A0A157ME33_9BORD</name>
<dbReference type="GO" id="GO:0030170">
    <property type="term" value="F:pyridoxal phosphate binding"/>
    <property type="evidence" value="ECO:0007669"/>
    <property type="project" value="InterPro"/>
</dbReference>
<keyword evidence="5" id="KW-0804">Transcription</keyword>
<dbReference type="PANTHER" id="PTHR46577:SF1">
    <property type="entry name" value="HTH-TYPE TRANSCRIPTIONAL REGULATORY PROTEIN GABR"/>
    <property type="match status" value="1"/>
</dbReference>
<dbReference type="CDD" id="cd07377">
    <property type="entry name" value="WHTH_GntR"/>
    <property type="match status" value="1"/>
</dbReference>
<organism evidence="7 8">
    <name type="scientific">Bordetella trematum</name>
    <dbReference type="NCBI Taxonomy" id="123899"/>
    <lineage>
        <taxon>Bacteria</taxon>
        <taxon>Pseudomonadati</taxon>
        <taxon>Pseudomonadota</taxon>
        <taxon>Betaproteobacteria</taxon>
        <taxon>Burkholderiales</taxon>
        <taxon>Alcaligenaceae</taxon>
        <taxon>Bordetella</taxon>
    </lineage>
</organism>
<dbReference type="PANTHER" id="PTHR46577">
    <property type="entry name" value="HTH-TYPE TRANSCRIPTIONAL REGULATORY PROTEIN GABR"/>
    <property type="match status" value="1"/>
</dbReference>
<keyword evidence="2" id="KW-0663">Pyridoxal phosphate</keyword>
<dbReference type="InterPro" id="IPR015424">
    <property type="entry name" value="PyrdxlP-dep_Trfase"/>
</dbReference>
<dbReference type="SUPFAM" id="SSF46785">
    <property type="entry name" value="Winged helix' DNA-binding domain"/>
    <property type="match status" value="1"/>
</dbReference>
<dbReference type="GO" id="GO:0003700">
    <property type="term" value="F:DNA-binding transcription factor activity"/>
    <property type="evidence" value="ECO:0007669"/>
    <property type="project" value="InterPro"/>
</dbReference>
<dbReference type="Pfam" id="PF00392">
    <property type="entry name" value="GntR"/>
    <property type="match status" value="1"/>
</dbReference>
<dbReference type="InterPro" id="IPR015421">
    <property type="entry name" value="PyrdxlP-dep_Trfase_major"/>
</dbReference>
<protein>
    <submittedName>
        <fullName evidence="7">GntR family transcriptional regulator</fullName>
    </submittedName>
</protein>
<dbReference type="Gene3D" id="3.90.1150.10">
    <property type="entry name" value="Aspartate Aminotransferase, domain 1"/>
    <property type="match status" value="1"/>
</dbReference>
<comment type="similarity">
    <text evidence="1">In the C-terminal section; belongs to the class-I pyridoxal-phosphate-dependent aminotransferase family.</text>
</comment>
<dbReference type="InterPro" id="IPR036390">
    <property type="entry name" value="WH_DNA-bd_sf"/>
</dbReference>
<keyword evidence="8" id="KW-1185">Reference proteome</keyword>
<dbReference type="InterPro" id="IPR004839">
    <property type="entry name" value="Aminotransferase_I/II_large"/>
</dbReference>
<dbReference type="KEGG" id="btrm:SAMEA390648703248"/>
<dbReference type="EMBL" id="LT546645">
    <property type="protein sequence ID" value="SAI72543.1"/>
    <property type="molecule type" value="Genomic_DNA"/>
</dbReference>
<dbReference type="SUPFAM" id="SSF53383">
    <property type="entry name" value="PLP-dependent transferases"/>
    <property type="match status" value="1"/>
</dbReference>
<dbReference type="CDD" id="cd00609">
    <property type="entry name" value="AAT_like"/>
    <property type="match status" value="1"/>
</dbReference>
<dbReference type="Pfam" id="PF00155">
    <property type="entry name" value="Aminotran_1_2"/>
    <property type="match status" value="1"/>
</dbReference>
<keyword evidence="3" id="KW-0805">Transcription regulation</keyword>
<dbReference type="AlphaFoldDB" id="A0A157ME33"/>
<evidence type="ECO:0000256" key="3">
    <source>
        <dbReference type="ARBA" id="ARBA00023015"/>
    </source>
</evidence>
<reference evidence="7 8" key="1">
    <citation type="submission" date="2016-04" db="EMBL/GenBank/DDBJ databases">
        <authorList>
            <consortium name="Pathogen Informatics"/>
        </authorList>
    </citation>
    <scope>NUCLEOTIDE SEQUENCE [LARGE SCALE GENOMIC DNA]</scope>
    <source>
        <strain evidence="7 8">H044680328</strain>
    </source>
</reference>
<dbReference type="Gene3D" id="1.10.10.10">
    <property type="entry name" value="Winged helix-like DNA-binding domain superfamily/Winged helix DNA-binding domain"/>
    <property type="match status" value="1"/>
</dbReference>
<dbReference type="GeneID" id="56589512"/>
<dbReference type="Proteomes" id="UP000076825">
    <property type="component" value="Chromosome 1"/>
</dbReference>
<dbReference type="STRING" id="123899.SAMEA3906487_03248"/>
<dbReference type="OrthoDB" id="9804020at2"/>
<dbReference type="PROSITE" id="PS50949">
    <property type="entry name" value="HTH_GNTR"/>
    <property type="match status" value="1"/>
</dbReference>
<evidence type="ECO:0000259" key="6">
    <source>
        <dbReference type="PROSITE" id="PS50949"/>
    </source>
</evidence>
<dbReference type="InterPro" id="IPR051446">
    <property type="entry name" value="HTH_trans_reg/aminotransferase"/>
</dbReference>
<dbReference type="RefSeq" id="WP_025516206.1">
    <property type="nucleotide sequence ID" value="NZ_CP016340.1"/>
</dbReference>
<dbReference type="GO" id="GO:0003677">
    <property type="term" value="F:DNA binding"/>
    <property type="evidence" value="ECO:0007669"/>
    <property type="project" value="UniProtKB-KW"/>
</dbReference>
<keyword evidence="4" id="KW-0238">DNA-binding</keyword>
<gene>
    <name evidence="7" type="primary">ydcR_3</name>
    <name evidence="7" type="ORF">SAMEA3906487_03248</name>
</gene>
<dbReference type="InterPro" id="IPR036388">
    <property type="entry name" value="WH-like_DNA-bd_sf"/>
</dbReference>
<evidence type="ECO:0000256" key="2">
    <source>
        <dbReference type="ARBA" id="ARBA00022898"/>
    </source>
</evidence>
<proteinExistence type="inferred from homology"/>
<dbReference type="InterPro" id="IPR000524">
    <property type="entry name" value="Tscrpt_reg_HTH_GntR"/>
</dbReference>
<evidence type="ECO:0000313" key="8">
    <source>
        <dbReference type="Proteomes" id="UP000076825"/>
    </source>
</evidence>
<dbReference type="eggNOG" id="COG1167">
    <property type="taxonomic scope" value="Bacteria"/>
</dbReference>
<dbReference type="PATRIC" id="fig|123899.6.peg.3245"/>
<evidence type="ECO:0000313" key="7">
    <source>
        <dbReference type="EMBL" id="SAI72543.1"/>
    </source>
</evidence>
<dbReference type="SMART" id="SM00345">
    <property type="entry name" value="HTH_GNTR"/>
    <property type="match status" value="1"/>
</dbReference>
<evidence type="ECO:0000256" key="1">
    <source>
        <dbReference type="ARBA" id="ARBA00005384"/>
    </source>
</evidence>
<accession>A0A157ME33</accession>
<dbReference type="InterPro" id="IPR015422">
    <property type="entry name" value="PyrdxlP-dep_Trfase_small"/>
</dbReference>
<feature type="domain" description="HTH gntR-type" evidence="6">
    <location>
        <begin position="22"/>
        <end position="90"/>
    </location>
</feature>
<evidence type="ECO:0000256" key="5">
    <source>
        <dbReference type="ARBA" id="ARBA00023163"/>
    </source>
</evidence>
<sequence>MSRKKGSVADLAWLSALKPGQGPRYQQIAQQVIDAVREERLRPGDRLPPQRELAQQLGVDLTTVTRAYNALRSAGMLTVQGARGTYIASAALVPEDAGFTVDLSMNIPPLTDSPAFGRALQVAAAHAHARVASDALMSYHVGPGAGVDREAGAQWLRPALGPLDRSRIIVCGGAQTALAALILAYSREGDTVLTEAMTYPGLLAAASTQRRHIQAVAGDQEGMLPEALEQACLARRPALIYLNPTMQNPTAATLSAQRRADLYEVASRHQVGIIEDDPYWLLAEDAPAPIATLQREGAAPVYYVCTLSKTLAPGLRTAYIAMPAQASAASVLDALRSLTLMPAAWMTAVATELIESGVAAQWLATVREELAARQTLAAAILPAQARGNPYGLHRWLPLPAGWDEYRLTRAAQGQGLGVTPSAAFSAVDQISNALRISLGGARDRHTLERGLRRLAAILADATMQRISGVV</sequence>
<dbReference type="Gene3D" id="3.40.640.10">
    <property type="entry name" value="Type I PLP-dependent aspartate aminotransferase-like (Major domain)"/>
    <property type="match status" value="1"/>
</dbReference>